<dbReference type="AlphaFoldDB" id="A0A645JE43"/>
<organism evidence="1">
    <name type="scientific">bioreactor metagenome</name>
    <dbReference type="NCBI Taxonomy" id="1076179"/>
    <lineage>
        <taxon>unclassified sequences</taxon>
        <taxon>metagenomes</taxon>
        <taxon>ecological metagenomes</taxon>
    </lineage>
</organism>
<name>A0A645JE43_9ZZZZ</name>
<reference evidence="1" key="1">
    <citation type="submission" date="2019-08" db="EMBL/GenBank/DDBJ databases">
        <authorList>
            <person name="Kucharzyk K."/>
            <person name="Murdoch R.W."/>
            <person name="Higgins S."/>
            <person name="Loffler F."/>
        </authorList>
    </citation>
    <scope>NUCLEOTIDE SEQUENCE</scope>
</reference>
<dbReference type="EMBL" id="VSSQ01129847">
    <property type="protein sequence ID" value="MPN57823.1"/>
    <property type="molecule type" value="Genomic_DNA"/>
</dbReference>
<accession>A0A645JE43</accession>
<evidence type="ECO:0000313" key="1">
    <source>
        <dbReference type="EMBL" id="MPN57823.1"/>
    </source>
</evidence>
<sequence>MLLNDIRYIKDRKVDVSVFPIMFIPSTCLSKIVHIKNVSEDITVWIKIL</sequence>
<protein>
    <submittedName>
        <fullName evidence="1">Uncharacterized protein</fullName>
    </submittedName>
</protein>
<proteinExistence type="predicted"/>
<comment type="caution">
    <text evidence="1">The sequence shown here is derived from an EMBL/GenBank/DDBJ whole genome shotgun (WGS) entry which is preliminary data.</text>
</comment>
<gene>
    <name evidence="1" type="ORF">SDC9_205517</name>
</gene>